<keyword evidence="2" id="KW-1185">Reference proteome</keyword>
<dbReference type="EMBL" id="CM026422">
    <property type="protein sequence ID" value="KAG0588847.1"/>
    <property type="molecule type" value="Genomic_DNA"/>
</dbReference>
<dbReference type="AlphaFoldDB" id="A0A8T0J023"/>
<accession>A0A8T0J023</accession>
<reference evidence="1" key="1">
    <citation type="submission" date="2020-06" db="EMBL/GenBank/DDBJ databases">
        <title>WGS assembly of Ceratodon purpureus strain R40.</title>
        <authorList>
            <person name="Carey S.B."/>
            <person name="Jenkins J."/>
            <person name="Shu S."/>
            <person name="Lovell J.T."/>
            <person name="Sreedasyam A."/>
            <person name="Maumus F."/>
            <person name="Tiley G.P."/>
            <person name="Fernandez-Pozo N."/>
            <person name="Barry K."/>
            <person name="Chen C."/>
            <person name="Wang M."/>
            <person name="Lipzen A."/>
            <person name="Daum C."/>
            <person name="Saski C.A."/>
            <person name="Payton A.C."/>
            <person name="Mcbreen J.C."/>
            <person name="Conrad R.E."/>
            <person name="Kollar L.M."/>
            <person name="Olsson S."/>
            <person name="Huttunen S."/>
            <person name="Landis J.B."/>
            <person name="Wickett N.J."/>
            <person name="Johnson M.G."/>
            <person name="Rensing S.A."/>
            <person name="Grimwood J."/>
            <person name="Schmutz J."/>
            <person name="Mcdaniel S.F."/>
        </authorList>
    </citation>
    <scope>NUCLEOTIDE SEQUENCE</scope>
    <source>
        <strain evidence="1">R40</strain>
    </source>
</reference>
<evidence type="ECO:0000313" key="1">
    <source>
        <dbReference type="EMBL" id="KAG0588847.1"/>
    </source>
</evidence>
<dbReference type="Proteomes" id="UP000822688">
    <property type="component" value="Chromosome 2"/>
</dbReference>
<name>A0A8T0J023_CERPU</name>
<proteinExistence type="predicted"/>
<protein>
    <submittedName>
        <fullName evidence="1">Uncharacterized protein</fullName>
    </submittedName>
</protein>
<evidence type="ECO:0000313" key="2">
    <source>
        <dbReference type="Proteomes" id="UP000822688"/>
    </source>
</evidence>
<comment type="caution">
    <text evidence="1">The sequence shown here is derived from an EMBL/GenBank/DDBJ whole genome shotgun (WGS) entry which is preliminary data.</text>
</comment>
<gene>
    <name evidence="1" type="ORF">KC19_2G274000</name>
</gene>
<organism evidence="1 2">
    <name type="scientific">Ceratodon purpureus</name>
    <name type="common">Fire moss</name>
    <name type="synonym">Dicranum purpureum</name>
    <dbReference type="NCBI Taxonomy" id="3225"/>
    <lineage>
        <taxon>Eukaryota</taxon>
        <taxon>Viridiplantae</taxon>
        <taxon>Streptophyta</taxon>
        <taxon>Embryophyta</taxon>
        <taxon>Bryophyta</taxon>
        <taxon>Bryophytina</taxon>
        <taxon>Bryopsida</taxon>
        <taxon>Dicranidae</taxon>
        <taxon>Pseudoditrichales</taxon>
        <taxon>Ditrichaceae</taxon>
        <taxon>Ceratodon</taxon>
    </lineage>
</organism>
<sequence>MLKSRRWRRIWFDSQLHDAGVPKTSFWLMSLNRTTLGFLVQVTISLLCESSTLLTLGVCVLGRFRLPSPTSGLELLQESLHDDDWIDTFDWSTTTARQQSTD</sequence>